<name>A0ABN1GJL1_9ACTN</name>
<evidence type="ECO:0000313" key="1">
    <source>
        <dbReference type="EMBL" id="GAA0612912.1"/>
    </source>
</evidence>
<dbReference type="RefSeq" id="WP_344602961.1">
    <property type="nucleotide sequence ID" value="NZ_BAAAHE010000009.1"/>
</dbReference>
<organism evidence="1 2">
    <name type="scientific">Sporichthya brevicatena</name>
    <dbReference type="NCBI Taxonomy" id="171442"/>
    <lineage>
        <taxon>Bacteria</taxon>
        <taxon>Bacillati</taxon>
        <taxon>Actinomycetota</taxon>
        <taxon>Actinomycetes</taxon>
        <taxon>Sporichthyales</taxon>
        <taxon>Sporichthyaceae</taxon>
        <taxon>Sporichthya</taxon>
    </lineage>
</organism>
<gene>
    <name evidence="1" type="ORF">GCM10009547_13560</name>
</gene>
<reference evidence="1 2" key="1">
    <citation type="journal article" date="2019" name="Int. J. Syst. Evol. Microbiol.">
        <title>The Global Catalogue of Microorganisms (GCM) 10K type strain sequencing project: providing services to taxonomists for standard genome sequencing and annotation.</title>
        <authorList>
            <consortium name="The Broad Institute Genomics Platform"/>
            <consortium name="The Broad Institute Genome Sequencing Center for Infectious Disease"/>
            <person name="Wu L."/>
            <person name="Ma J."/>
        </authorList>
    </citation>
    <scope>NUCLEOTIDE SEQUENCE [LARGE SCALE GENOMIC DNA]</scope>
    <source>
        <strain evidence="1 2">JCM 10671</strain>
    </source>
</reference>
<sequence length="313" mass="35111">MGEITAARRRQARRRRIAAAAEPQAGVVSLTQLYGMGVERWDLRAEVRAGRWRRWGKQTVRVADGDPAVAVLWRALFEVSPLAVLDGVTALQVAGLKTITADAIHVAVPKSSRPRRCRGVVVHETRRYEASSVVDDGIPRMQPATAAVHAALWARTSRQAALFVLASAQQRLFTLEEFGVEVEKIRRDRRRGLIRQLYAELAGGIEALGERDFARLCRRRGLPPSTRQLRRQTPSGTWVYDTVWEQYGVTAEINGSQHLEPEQMLRDALKQNERRLDGHVVIVIPNVALRVDPEPYFDQLEAALRRGGWHGAA</sequence>
<dbReference type="Proteomes" id="UP001500957">
    <property type="component" value="Unassembled WGS sequence"/>
</dbReference>
<keyword evidence="2" id="KW-1185">Reference proteome</keyword>
<proteinExistence type="predicted"/>
<evidence type="ECO:0008006" key="3">
    <source>
        <dbReference type="Google" id="ProtNLM"/>
    </source>
</evidence>
<accession>A0ABN1GJL1</accession>
<protein>
    <recommendedName>
        <fullName evidence="3">DUF559 domain-containing protein</fullName>
    </recommendedName>
</protein>
<comment type="caution">
    <text evidence="1">The sequence shown here is derived from an EMBL/GenBank/DDBJ whole genome shotgun (WGS) entry which is preliminary data.</text>
</comment>
<dbReference type="EMBL" id="BAAAHE010000009">
    <property type="protein sequence ID" value="GAA0612912.1"/>
    <property type="molecule type" value="Genomic_DNA"/>
</dbReference>
<evidence type="ECO:0000313" key="2">
    <source>
        <dbReference type="Proteomes" id="UP001500957"/>
    </source>
</evidence>